<feature type="chain" id="PRO_5015859060" description="DUF3316 domain-containing protein" evidence="1">
    <location>
        <begin position="24"/>
        <end position="121"/>
    </location>
</feature>
<name>A0A2U8FLE1_9PAST</name>
<dbReference type="Proteomes" id="UP000244920">
    <property type="component" value="Chromosome"/>
</dbReference>
<dbReference type="KEGG" id="apor:DDU33_10035"/>
<evidence type="ECO:0000313" key="2">
    <source>
        <dbReference type="EMBL" id="AWI51799.1"/>
    </source>
</evidence>
<reference evidence="3" key="1">
    <citation type="submission" date="2018-05" db="EMBL/GenBank/DDBJ databases">
        <title>Complete genome sequence of Actinobacillus porcitonsillarum reference strain 9953L55 (CCUG 46996).</title>
        <authorList>
            <person name="Dona V."/>
            <person name="Perreten V."/>
        </authorList>
    </citation>
    <scope>NUCLEOTIDE SEQUENCE [LARGE SCALE GENOMIC DNA]</scope>
    <source>
        <strain evidence="3">9953L55</strain>
    </source>
</reference>
<keyword evidence="1" id="KW-0732">Signal</keyword>
<dbReference type="EMBL" id="CP029206">
    <property type="protein sequence ID" value="AWI51799.1"/>
    <property type="molecule type" value="Genomic_DNA"/>
</dbReference>
<feature type="signal peptide" evidence="1">
    <location>
        <begin position="1"/>
        <end position="23"/>
    </location>
</feature>
<proteinExistence type="predicted"/>
<gene>
    <name evidence="2" type="ORF">DDU33_10035</name>
</gene>
<dbReference type="AlphaFoldDB" id="A0A2U8FLE1"/>
<evidence type="ECO:0000313" key="3">
    <source>
        <dbReference type="Proteomes" id="UP000244920"/>
    </source>
</evidence>
<evidence type="ECO:0000256" key="1">
    <source>
        <dbReference type="SAM" id="SignalP"/>
    </source>
</evidence>
<dbReference type="RefSeq" id="WP_108924975.1">
    <property type="nucleotide sequence ID" value="NZ_CP029206.1"/>
</dbReference>
<evidence type="ECO:0008006" key="4">
    <source>
        <dbReference type="Google" id="ProtNLM"/>
    </source>
</evidence>
<protein>
    <recommendedName>
        <fullName evidence="4">DUF3316 domain-containing protein</fullName>
    </recommendedName>
</protein>
<organism evidence="2 3">
    <name type="scientific">Actinobacillus porcitonsillarum</name>
    <dbReference type="NCBI Taxonomy" id="189834"/>
    <lineage>
        <taxon>Bacteria</taxon>
        <taxon>Pseudomonadati</taxon>
        <taxon>Pseudomonadota</taxon>
        <taxon>Gammaproteobacteria</taxon>
        <taxon>Pasteurellales</taxon>
        <taxon>Pasteurellaceae</taxon>
        <taxon>Actinobacillus</taxon>
    </lineage>
</organism>
<keyword evidence="3" id="KW-1185">Reference proteome</keyword>
<sequence length="121" mass="13774">MKMLPKVTLLATTLGLFASSAFAASIPSEIYRPNGQLVKADKQGNGEYEVEYRLKGNDVRGLAKRVISHAQRHGFRLKESDIERDDADLKFKRGEQELDVQIEVKDHNRIEYKADLDLDKN</sequence>
<accession>A0A2U8FLE1</accession>